<feature type="region of interest" description="Disordered" evidence="1">
    <location>
        <begin position="1"/>
        <end position="34"/>
    </location>
</feature>
<dbReference type="EMBL" id="FQZM01000030">
    <property type="protein sequence ID" value="SHJ36376.1"/>
    <property type="molecule type" value="Genomic_DNA"/>
</dbReference>
<organism evidence="2 3">
    <name type="scientific">Desulfofundulus thermosubterraneus DSM 16057</name>
    <dbReference type="NCBI Taxonomy" id="1121432"/>
    <lineage>
        <taxon>Bacteria</taxon>
        <taxon>Bacillati</taxon>
        <taxon>Bacillota</taxon>
        <taxon>Clostridia</taxon>
        <taxon>Eubacteriales</taxon>
        <taxon>Peptococcaceae</taxon>
        <taxon>Desulfofundulus</taxon>
    </lineage>
</organism>
<sequence>MGLWRKIKNGESGAGASRGLQTRRPACNPGGSPVRFRPLPSRTIFTGVNVWWVAFGQSSKVASSSATRFFISSRTARNLAMISSSVPVARAGSSRGQWMRLTVGGVRGQLS</sequence>
<reference evidence="3" key="1">
    <citation type="submission" date="2016-11" db="EMBL/GenBank/DDBJ databases">
        <authorList>
            <person name="Varghese N."/>
            <person name="Submissions S."/>
        </authorList>
    </citation>
    <scope>NUCLEOTIDE SEQUENCE [LARGE SCALE GENOMIC DNA]</scope>
    <source>
        <strain evidence="3">DSM 16057</strain>
    </source>
</reference>
<keyword evidence="3" id="KW-1185">Reference proteome</keyword>
<proteinExistence type="predicted"/>
<dbReference type="Proteomes" id="UP000184529">
    <property type="component" value="Unassembled WGS sequence"/>
</dbReference>
<evidence type="ECO:0000313" key="3">
    <source>
        <dbReference type="Proteomes" id="UP000184529"/>
    </source>
</evidence>
<dbReference type="AlphaFoldDB" id="A0A1M6IPJ8"/>
<evidence type="ECO:0000313" key="2">
    <source>
        <dbReference type="EMBL" id="SHJ36376.1"/>
    </source>
</evidence>
<protein>
    <submittedName>
        <fullName evidence="2">Uncharacterized protein</fullName>
    </submittedName>
</protein>
<evidence type="ECO:0000256" key="1">
    <source>
        <dbReference type="SAM" id="MobiDB-lite"/>
    </source>
</evidence>
<accession>A0A1M6IPJ8</accession>
<gene>
    <name evidence="2" type="ORF">SAMN02745219_02389</name>
</gene>
<name>A0A1M6IPJ8_9FIRM</name>